<comment type="caution">
    <text evidence="1">The sequence shown here is derived from an EMBL/GenBank/DDBJ whole genome shotgun (WGS) entry which is preliminary data.</text>
</comment>
<organism evidence="1 2">
    <name type="scientific">Rotaria magnacalcarata</name>
    <dbReference type="NCBI Taxonomy" id="392030"/>
    <lineage>
        <taxon>Eukaryota</taxon>
        <taxon>Metazoa</taxon>
        <taxon>Spiralia</taxon>
        <taxon>Gnathifera</taxon>
        <taxon>Rotifera</taxon>
        <taxon>Eurotatoria</taxon>
        <taxon>Bdelloidea</taxon>
        <taxon>Philodinida</taxon>
        <taxon>Philodinidae</taxon>
        <taxon>Rotaria</taxon>
    </lineage>
</organism>
<dbReference type="Proteomes" id="UP000676336">
    <property type="component" value="Unassembled WGS sequence"/>
</dbReference>
<dbReference type="EMBL" id="CAJOBI010217526">
    <property type="protein sequence ID" value="CAF5033205.1"/>
    <property type="molecule type" value="Genomic_DNA"/>
</dbReference>
<evidence type="ECO:0000313" key="1">
    <source>
        <dbReference type="EMBL" id="CAF5033205.1"/>
    </source>
</evidence>
<sequence>MLSKLPFIQTHHAGDKYICWLDLTSSHYANETTQWLRPHKIQFIPKEVNPLNILKVQPIEGFRSLLVNKVYEGGWETKTELQLKRRICRQIK</sequence>
<dbReference type="GO" id="GO:0003676">
    <property type="term" value="F:nucleic acid binding"/>
    <property type="evidence" value="ECO:0007669"/>
    <property type="project" value="InterPro"/>
</dbReference>
<accession>A0A8S3E676</accession>
<proteinExistence type="predicted"/>
<dbReference type="InterPro" id="IPR036397">
    <property type="entry name" value="RNaseH_sf"/>
</dbReference>
<evidence type="ECO:0000313" key="2">
    <source>
        <dbReference type="Proteomes" id="UP000676336"/>
    </source>
</evidence>
<gene>
    <name evidence="1" type="ORF">SMN809_LOCUS58236</name>
</gene>
<dbReference type="AlphaFoldDB" id="A0A8S3E676"/>
<reference evidence="1" key="1">
    <citation type="submission" date="2021-02" db="EMBL/GenBank/DDBJ databases">
        <authorList>
            <person name="Nowell W R."/>
        </authorList>
    </citation>
    <scope>NUCLEOTIDE SEQUENCE</scope>
</reference>
<protein>
    <submittedName>
        <fullName evidence="1">Uncharacterized protein</fullName>
    </submittedName>
</protein>
<dbReference type="Gene3D" id="3.30.420.10">
    <property type="entry name" value="Ribonuclease H-like superfamily/Ribonuclease H"/>
    <property type="match status" value="1"/>
</dbReference>
<name>A0A8S3E676_9BILA</name>